<keyword evidence="3" id="KW-1185">Reference proteome</keyword>
<proteinExistence type="predicted"/>
<evidence type="ECO:0000256" key="1">
    <source>
        <dbReference type="SAM" id="Phobius"/>
    </source>
</evidence>
<name>A0ABX0SKX3_9ACTN</name>
<dbReference type="Proteomes" id="UP000749311">
    <property type="component" value="Unassembled WGS sequence"/>
</dbReference>
<keyword evidence="1" id="KW-1133">Transmembrane helix</keyword>
<feature type="transmembrane region" description="Helical" evidence="1">
    <location>
        <begin position="88"/>
        <end position="112"/>
    </location>
</feature>
<evidence type="ECO:0000313" key="3">
    <source>
        <dbReference type="Proteomes" id="UP000749311"/>
    </source>
</evidence>
<keyword evidence="1" id="KW-0472">Membrane</keyword>
<accession>A0ABX0SKX3</accession>
<sequence>MSHPTYGQPPFDPARDAAEWQARYQPADSQVWNPDAATSGGLVPNGQVMVGMGHIEVTDTEVRTPMGTIPLSRASFTFVDHTMTTQKIPTWAIVCTVAGFFVVTFFSLFFLLAKETVTMGQVVVGVRGGGLDYSEPMQVVSAVQVRDLLDRVQYANNLSAMRSA</sequence>
<reference evidence="2 3" key="1">
    <citation type="submission" date="2020-02" db="EMBL/GenBank/DDBJ databases">
        <title>Sequencing the genomes of 1000 actinobacteria strains.</title>
        <authorList>
            <person name="Klenk H.-P."/>
        </authorList>
    </citation>
    <scope>NUCLEOTIDE SEQUENCE [LARGE SCALE GENOMIC DNA]</scope>
    <source>
        <strain evidence="2 3">DSM 19609</strain>
    </source>
</reference>
<protein>
    <submittedName>
        <fullName evidence="2">Uncharacterized protein</fullName>
    </submittedName>
</protein>
<comment type="caution">
    <text evidence="2">The sequence shown here is derived from an EMBL/GenBank/DDBJ whole genome shotgun (WGS) entry which is preliminary data.</text>
</comment>
<dbReference type="EMBL" id="JAAMOZ010000001">
    <property type="protein sequence ID" value="NIH57382.1"/>
    <property type="molecule type" value="Genomic_DNA"/>
</dbReference>
<evidence type="ECO:0000313" key="2">
    <source>
        <dbReference type="EMBL" id="NIH57382.1"/>
    </source>
</evidence>
<keyword evidence="1" id="KW-0812">Transmembrane</keyword>
<dbReference type="RefSeq" id="WP_167167028.1">
    <property type="nucleotide sequence ID" value="NZ_BAAAOO010000013.1"/>
</dbReference>
<gene>
    <name evidence="2" type="ORF">FB473_002027</name>
</gene>
<organism evidence="2 3">
    <name type="scientific">Brooklawnia cerclae</name>
    <dbReference type="NCBI Taxonomy" id="349934"/>
    <lineage>
        <taxon>Bacteria</taxon>
        <taxon>Bacillati</taxon>
        <taxon>Actinomycetota</taxon>
        <taxon>Actinomycetes</taxon>
        <taxon>Propionibacteriales</taxon>
        <taxon>Propionibacteriaceae</taxon>
        <taxon>Brooklawnia</taxon>
    </lineage>
</organism>